<reference evidence="1 2" key="1">
    <citation type="submission" date="2018-03" db="EMBL/GenBank/DDBJ databases">
        <title>Genomic Encyclopedia of Archaeal and Bacterial Type Strains, Phase II (KMG-II): from individual species to whole genera.</title>
        <authorList>
            <person name="Goeker M."/>
        </authorList>
    </citation>
    <scope>NUCLEOTIDE SEQUENCE [LARGE SCALE GENOMIC DNA]</scope>
    <source>
        <strain evidence="1 2">DSM 28229</strain>
    </source>
</reference>
<dbReference type="AlphaFoldDB" id="A0A315ZCJ3"/>
<gene>
    <name evidence="1" type="ORF">BC781_102854</name>
</gene>
<dbReference type="Gene3D" id="3.20.20.80">
    <property type="entry name" value="Glycosidases"/>
    <property type="match status" value="1"/>
</dbReference>
<dbReference type="EMBL" id="QGDO01000002">
    <property type="protein sequence ID" value="PWJ43305.1"/>
    <property type="molecule type" value="Genomic_DNA"/>
</dbReference>
<evidence type="ECO:0000313" key="1">
    <source>
        <dbReference type="EMBL" id="PWJ43305.1"/>
    </source>
</evidence>
<accession>A0A315ZCJ3</accession>
<dbReference type="PANTHER" id="PTHR41244">
    <property type="entry name" value="RHAMNAN SYNTHESIS F"/>
    <property type="match status" value="1"/>
</dbReference>
<dbReference type="CDD" id="cd11579">
    <property type="entry name" value="Glyco_tran_WbsX"/>
    <property type="match status" value="1"/>
</dbReference>
<keyword evidence="1" id="KW-0808">Transferase</keyword>
<sequence length="373" mass="44331">MSLLRPIAIHLPQFHPFQENDLWWGKGFTEWTNVTKASPKFKGHYQPHLPTDLGFYDLRLPESRESQAELAKEYGIYGFCYYHYWFNGKRVMERPVQDILNSNKPNFPFCLCWANENWTRNWDGKDKEVLLKQDYNHEDDLNHIRYLIQYFKDDRYIRVDGKPLFVIYKTEQFPNIKRTVDIWRSECLKAGVGEIYLARMEASAIGIDPLSIDFDAAIEFQPRWRMLNENLRMYGSLSDRLKHKLGYEESPFINNRIFSYEEFVEDVISKEKVDYKLFPGITPMWDNSARRNQGATILEGSTPDLYGKWLDHIVKNFQPYSSEENFVFINAWNEWAEGNHLEPCRKWGRAYLEKTQKVFLSSSRVSKKLSFDS</sequence>
<keyword evidence="2" id="KW-1185">Reference proteome</keyword>
<dbReference type="OrthoDB" id="9816424at2"/>
<comment type="caution">
    <text evidence="1">The sequence shown here is derived from an EMBL/GenBank/DDBJ whole genome shotgun (WGS) entry which is preliminary data.</text>
</comment>
<dbReference type="RefSeq" id="WP_109617745.1">
    <property type="nucleotide sequence ID" value="NZ_QGDO01000002.1"/>
</dbReference>
<protein>
    <submittedName>
        <fullName evidence="1">Glycosyl transferase family WbsX</fullName>
    </submittedName>
</protein>
<dbReference type="Pfam" id="PF14307">
    <property type="entry name" value="Glyco_tran_WbsX"/>
    <property type="match status" value="1"/>
</dbReference>
<name>A0A315ZCJ3_SEDFL</name>
<proteinExistence type="predicted"/>
<dbReference type="InterPro" id="IPR032719">
    <property type="entry name" value="WbsX"/>
</dbReference>
<dbReference type="PANTHER" id="PTHR41244:SF1">
    <property type="entry name" value="GLYCOSYLTRANSFERASE"/>
    <property type="match status" value="1"/>
</dbReference>
<dbReference type="GO" id="GO:0016740">
    <property type="term" value="F:transferase activity"/>
    <property type="evidence" value="ECO:0007669"/>
    <property type="project" value="UniProtKB-KW"/>
</dbReference>
<evidence type="ECO:0000313" key="2">
    <source>
        <dbReference type="Proteomes" id="UP000245535"/>
    </source>
</evidence>
<organism evidence="1 2">
    <name type="scientific">Sediminitomix flava</name>
    <dbReference type="NCBI Taxonomy" id="379075"/>
    <lineage>
        <taxon>Bacteria</taxon>
        <taxon>Pseudomonadati</taxon>
        <taxon>Bacteroidota</taxon>
        <taxon>Cytophagia</taxon>
        <taxon>Cytophagales</taxon>
        <taxon>Flammeovirgaceae</taxon>
        <taxon>Sediminitomix</taxon>
    </lineage>
</organism>
<dbReference type="Proteomes" id="UP000245535">
    <property type="component" value="Unassembled WGS sequence"/>
</dbReference>